<dbReference type="AlphaFoldDB" id="A0AAF0EY14"/>
<dbReference type="EC" id="3.1.3.-" evidence="8"/>
<dbReference type="InterPro" id="IPR036075">
    <property type="entry name" value="ARMT-1-like_metal-bd_sf"/>
</dbReference>
<keyword evidence="3 8" id="KW-0479">Metal-binding</keyword>
<keyword evidence="4 8" id="KW-0378">Hydrolase</keyword>
<comment type="similarity">
    <text evidence="2 8">Belongs to the damage-control phosphatase family. Sugar phosphate phosphatase III subfamily.</text>
</comment>
<keyword evidence="12" id="KW-1185">Reference proteome</keyword>
<evidence type="ECO:0000256" key="2">
    <source>
        <dbReference type="ARBA" id="ARBA00009519"/>
    </source>
</evidence>
<dbReference type="SUPFAM" id="SSF111321">
    <property type="entry name" value="AF1104-like"/>
    <property type="match status" value="1"/>
</dbReference>
<feature type="region of interest" description="Disordered" evidence="9">
    <location>
        <begin position="1"/>
        <end position="50"/>
    </location>
</feature>
<dbReference type="Gene3D" id="1.20.930.60">
    <property type="match status" value="1"/>
</dbReference>
<reference evidence="11" key="1">
    <citation type="submission" date="2023-03" db="EMBL/GenBank/DDBJ databases">
        <title>Mating type loci evolution in Malassezia.</title>
        <authorList>
            <person name="Coelho M.A."/>
        </authorList>
    </citation>
    <scope>NUCLEOTIDE SEQUENCE</scope>
    <source>
        <strain evidence="11">CBS 9431</strain>
    </source>
</reference>
<feature type="domain" description="Damage-control phosphatase ARMT1-like metal-binding" evidence="10">
    <location>
        <begin position="66"/>
        <end position="463"/>
    </location>
</feature>
<name>A0AAF0EY14_9BASI</name>
<evidence type="ECO:0000259" key="10">
    <source>
        <dbReference type="Pfam" id="PF01937"/>
    </source>
</evidence>
<evidence type="ECO:0000256" key="8">
    <source>
        <dbReference type="RuleBase" id="RU367030"/>
    </source>
</evidence>
<evidence type="ECO:0000256" key="7">
    <source>
        <dbReference type="ARBA" id="ARBA00054243"/>
    </source>
</evidence>
<dbReference type="Gene3D" id="3.40.50.10880">
    <property type="entry name" value="Uncharacterised protein PF01937, DUF89, domain 3"/>
    <property type="match status" value="1"/>
</dbReference>
<accession>A0AAF0EY14</accession>
<dbReference type="InterPro" id="IPR002791">
    <property type="entry name" value="ARMT1-like_metal-bd"/>
</dbReference>
<dbReference type="GeneID" id="85225777"/>
<evidence type="ECO:0000256" key="1">
    <source>
        <dbReference type="ARBA" id="ARBA00001326"/>
    </source>
</evidence>
<comment type="function">
    <text evidence="7 8">Metal-dependent phosphatase that shows phosphatase activity against several substrates, including fructose-1-phosphate and fructose-6-phosphate. Its preference for fructose-1-phosphate, a strong glycating agent that causes DNA damage rather than a canonical yeast metabolite, suggests a damage-control function in hexose phosphate metabolism.</text>
</comment>
<comment type="catalytic activity">
    <reaction evidence="6 8">
        <text>beta-D-fructose 6-phosphate = dihydroxyacetone + D-glyceraldehyde 3-phosphate</text>
        <dbReference type="Rhea" id="RHEA:28002"/>
        <dbReference type="ChEBI" id="CHEBI:16016"/>
        <dbReference type="ChEBI" id="CHEBI:57634"/>
        <dbReference type="ChEBI" id="CHEBI:59776"/>
    </reaction>
</comment>
<dbReference type="EMBL" id="CP119960">
    <property type="protein sequence ID" value="WFD39156.1"/>
    <property type="molecule type" value="Genomic_DNA"/>
</dbReference>
<evidence type="ECO:0000313" key="12">
    <source>
        <dbReference type="Proteomes" id="UP001217754"/>
    </source>
</evidence>
<feature type="compositionally biased region" description="Polar residues" evidence="9">
    <location>
        <begin position="27"/>
        <end position="39"/>
    </location>
</feature>
<dbReference type="FunFam" id="3.40.50.10880:FF:000005">
    <property type="entry name" value="DUF89-domain-containing protein"/>
    <property type="match status" value="1"/>
</dbReference>
<evidence type="ECO:0000256" key="9">
    <source>
        <dbReference type="SAM" id="MobiDB-lite"/>
    </source>
</evidence>
<evidence type="ECO:0000256" key="4">
    <source>
        <dbReference type="ARBA" id="ARBA00022801"/>
    </source>
</evidence>
<keyword evidence="5 8" id="KW-0464">Manganese</keyword>
<comment type="domain">
    <text evidence="8">Subfamily III proteins have a conserved RTxK motif about 40-50 residues from the C-terminus; the threonine may be replaced by serine or cysteine.</text>
</comment>
<dbReference type="RefSeq" id="XP_060122053.1">
    <property type="nucleotide sequence ID" value="XM_060266070.1"/>
</dbReference>
<comment type="catalytic activity">
    <reaction evidence="1 8">
        <text>beta-D-fructose 1-phosphate + H2O = D-fructose + phosphate</text>
        <dbReference type="Rhea" id="RHEA:35603"/>
        <dbReference type="ChEBI" id="CHEBI:15377"/>
        <dbReference type="ChEBI" id="CHEBI:37721"/>
        <dbReference type="ChEBI" id="CHEBI:43474"/>
        <dbReference type="ChEBI" id="CHEBI:138881"/>
    </reaction>
</comment>
<dbReference type="GO" id="GO:0016791">
    <property type="term" value="F:phosphatase activity"/>
    <property type="evidence" value="ECO:0007669"/>
    <property type="project" value="TreeGrafter"/>
</dbReference>
<dbReference type="Proteomes" id="UP001217754">
    <property type="component" value="Chromosome 3"/>
</dbReference>
<dbReference type="GO" id="GO:0005634">
    <property type="term" value="C:nucleus"/>
    <property type="evidence" value="ECO:0007669"/>
    <property type="project" value="TreeGrafter"/>
</dbReference>
<dbReference type="GO" id="GO:0030643">
    <property type="term" value="P:intracellular phosphate ion homeostasis"/>
    <property type="evidence" value="ECO:0007669"/>
    <property type="project" value="UniProtKB-ARBA"/>
</dbReference>
<evidence type="ECO:0000313" key="11">
    <source>
        <dbReference type="EMBL" id="WFD39156.1"/>
    </source>
</evidence>
<dbReference type="InterPro" id="IPR039763">
    <property type="entry name" value="ARMT1"/>
</dbReference>
<dbReference type="Pfam" id="PF01937">
    <property type="entry name" value="ARMT1-like_dom"/>
    <property type="match status" value="1"/>
</dbReference>
<dbReference type="PANTHER" id="PTHR12260:SF4">
    <property type="entry name" value="SUGAR PHOSPHATE PHOSPHATASE"/>
    <property type="match status" value="1"/>
</dbReference>
<gene>
    <name evidence="11" type="ORF">MJAP1_002126</name>
</gene>
<evidence type="ECO:0000256" key="3">
    <source>
        <dbReference type="ARBA" id="ARBA00022723"/>
    </source>
</evidence>
<organism evidence="11 12">
    <name type="scientific">Malassezia japonica</name>
    <dbReference type="NCBI Taxonomy" id="223818"/>
    <lineage>
        <taxon>Eukaryota</taxon>
        <taxon>Fungi</taxon>
        <taxon>Dikarya</taxon>
        <taxon>Basidiomycota</taxon>
        <taxon>Ustilaginomycotina</taxon>
        <taxon>Malasseziomycetes</taxon>
        <taxon>Malasseziales</taxon>
        <taxon>Malasseziaceae</taxon>
        <taxon>Malassezia</taxon>
    </lineage>
</organism>
<dbReference type="GO" id="GO:0006974">
    <property type="term" value="P:DNA damage response"/>
    <property type="evidence" value="ECO:0007669"/>
    <property type="project" value="TreeGrafter"/>
</dbReference>
<dbReference type="GO" id="GO:0004427">
    <property type="term" value="F:inorganic diphosphate phosphatase activity"/>
    <property type="evidence" value="ECO:0007669"/>
    <property type="project" value="UniProtKB-ARBA"/>
</dbReference>
<proteinExistence type="inferred from homology"/>
<dbReference type="PANTHER" id="PTHR12260">
    <property type="entry name" value="DAMAGE-CONTROL PHOSPHATASE ARMT1"/>
    <property type="match status" value="1"/>
</dbReference>
<protein>
    <recommendedName>
        <fullName evidence="8">Sugar phosphate phosphatase</fullName>
        <ecNumber evidence="8">3.1.3.-</ecNumber>
    </recommendedName>
</protein>
<dbReference type="GO" id="GO:0046872">
    <property type="term" value="F:metal ion binding"/>
    <property type="evidence" value="ECO:0007669"/>
    <property type="project" value="UniProtKB-UniRule"/>
</dbReference>
<sequence length="501" mass="57396">MSDRNHASARPASKTLLNLGNLPPKQMNFTTDGTGSYPRTASRVDPNNPPWPAYRGYHEYSFAHETMGKRLPTILGNAVDDVVRTLNEESDEERITDLLGCIDRMHTLMSELQSNQVLRPIIDDEEGDIPLWNKAIAKYFKGKDFMNAPWLFAEAYKYRRLHECFSLSRNWRDYDVFFRQKCDTFARSDKAVFELSTRFAVPHKLDGDAKDTVRKMLFLELTQISLWGNATDLSLLINMTEEDIKKIQSTGGEHLAATEKNILGNHLNRLWELVANMKGGRIDFVLDNAGFELYCDCVYADWLIQSGIAREVHFHGKRIPWFVSDVTRKDWNWLLNSMTYGFLFPDSTDAEMQSLRELGKRWKQYVKEGKWIYEQHPFWCTGYTFWSISSEAPDLFHYLCESDMVIFKGDLNHRKLTYDCQAPTSTPFDVAIGPLASEAGAPPVVSLRTIKSDVVVDVPLEVSERLDKAEPGWRISGKYAVVLLSDDERRKEKASAPQASS</sequence>
<evidence type="ECO:0000256" key="6">
    <source>
        <dbReference type="ARBA" id="ARBA00048809"/>
    </source>
</evidence>
<comment type="cofactor">
    <cofactor evidence="8">
        <name>Mn(2+)</name>
        <dbReference type="ChEBI" id="CHEBI:29035"/>
    </cofactor>
    <cofactor evidence="8">
        <name>Ni(2+)</name>
        <dbReference type="ChEBI" id="CHEBI:49786"/>
    </cofactor>
</comment>
<evidence type="ECO:0000256" key="5">
    <source>
        <dbReference type="ARBA" id="ARBA00023211"/>
    </source>
</evidence>